<comment type="catalytic activity">
    <reaction evidence="6">
        <text>biotin + L-lysyl-[protein] + ATP = N(6)-biotinyl-L-lysyl-[protein] + AMP + diphosphate + H(+)</text>
        <dbReference type="Rhea" id="RHEA:11756"/>
        <dbReference type="Rhea" id="RHEA-COMP:9752"/>
        <dbReference type="Rhea" id="RHEA-COMP:10505"/>
        <dbReference type="ChEBI" id="CHEBI:15378"/>
        <dbReference type="ChEBI" id="CHEBI:29969"/>
        <dbReference type="ChEBI" id="CHEBI:30616"/>
        <dbReference type="ChEBI" id="CHEBI:33019"/>
        <dbReference type="ChEBI" id="CHEBI:57586"/>
        <dbReference type="ChEBI" id="CHEBI:83144"/>
        <dbReference type="ChEBI" id="CHEBI:456215"/>
        <dbReference type="EC" id="6.3.4.15"/>
    </reaction>
</comment>
<dbReference type="PANTHER" id="PTHR12835:SF5">
    <property type="entry name" value="BIOTIN--PROTEIN LIGASE"/>
    <property type="match status" value="1"/>
</dbReference>
<evidence type="ECO:0000313" key="8">
    <source>
        <dbReference type="EMBL" id="PEN11102.1"/>
    </source>
</evidence>
<evidence type="ECO:0000256" key="2">
    <source>
        <dbReference type="ARBA" id="ARBA00022741"/>
    </source>
</evidence>
<proteinExistence type="predicted"/>
<dbReference type="OrthoDB" id="9807064at2"/>
<dbReference type="InterPro" id="IPR045864">
    <property type="entry name" value="aa-tRNA-synth_II/BPL/LPL"/>
</dbReference>
<gene>
    <name evidence="8" type="ORF">CRI94_16915</name>
</gene>
<keyword evidence="3" id="KW-0067">ATP-binding</keyword>
<evidence type="ECO:0000256" key="3">
    <source>
        <dbReference type="ARBA" id="ARBA00022840"/>
    </source>
</evidence>
<keyword evidence="1 8" id="KW-0436">Ligase</keyword>
<dbReference type="Gene3D" id="3.30.930.10">
    <property type="entry name" value="Bira Bifunctional Protein, Domain 2"/>
    <property type="match status" value="1"/>
</dbReference>
<keyword evidence="2" id="KW-0547">Nucleotide-binding</keyword>
<dbReference type="EC" id="6.3.4.15" evidence="5"/>
<dbReference type="EMBL" id="PDEQ01000012">
    <property type="protein sequence ID" value="PEN11102.1"/>
    <property type="molecule type" value="Genomic_DNA"/>
</dbReference>
<dbReference type="GO" id="GO:0005737">
    <property type="term" value="C:cytoplasm"/>
    <property type="evidence" value="ECO:0007669"/>
    <property type="project" value="TreeGrafter"/>
</dbReference>
<evidence type="ECO:0000313" key="9">
    <source>
        <dbReference type="Proteomes" id="UP000220102"/>
    </source>
</evidence>
<feature type="domain" description="BPL/LPL catalytic" evidence="7">
    <location>
        <begin position="4"/>
        <end position="197"/>
    </location>
</feature>
<dbReference type="InterPro" id="IPR004408">
    <property type="entry name" value="Biotin_CoA_COase_ligase"/>
</dbReference>
<name>A0A2A8CTS4_9BACT</name>
<evidence type="ECO:0000256" key="6">
    <source>
        <dbReference type="ARBA" id="ARBA00047846"/>
    </source>
</evidence>
<dbReference type="GO" id="GO:0004077">
    <property type="term" value="F:biotin--[biotin carboxyl-carrier protein] ligase activity"/>
    <property type="evidence" value="ECO:0007669"/>
    <property type="project" value="UniProtKB-EC"/>
</dbReference>
<dbReference type="GO" id="GO:0005524">
    <property type="term" value="F:ATP binding"/>
    <property type="evidence" value="ECO:0007669"/>
    <property type="project" value="UniProtKB-KW"/>
</dbReference>
<sequence>MDVSSILNALDTNRFGQSMRFHERVESTNTDAATWAQDGAPEGAVVATDYQTAGRGRHGRSWDADPGQNVMLSVVLRPNLDADQLGRVIIAAGIAVAETVEAFVEPHPVSIKWPNDIMIDGRKTCGMLLEASFGRASEGPPSAVILGIGLNVNQTDFPPALSERATSMRLAVGRTLPREAVLVRLLERLEEWYDVAIDGRPVHEAYEKRLDRMGEHVDLRFAGTDRTVSGTVRGVTASGALRLDTDSGEQVLHAGEVTSRSLTSEA</sequence>
<keyword evidence="9" id="KW-1185">Reference proteome</keyword>
<dbReference type="InterPro" id="IPR008988">
    <property type="entry name" value="Transcriptional_repressor_C"/>
</dbReference>
<dbReference type="Gene3D" id="2.30.30.100">
    <property type="match status" value="1"/>
</dbReference>
<evidence type="ECO:0000256" key="1">
    <source>
        <dbReference type="ARBA" id="ARBA00022598"/>
    </source>
</evidence>
<reference evidence="8 9" key="1">
    <citation type="submission" date="2017-10" db="EMBL/GenBank/DDBJ databases">
        <title>Draft genome of Longibacter Salinarum.</title>
        <authorList>
            <person name="Goh K.M."/>
            <person name="Shamsir M.S."/>
            <person name="Lim S.W."/>
        </authorList>
    </citation>
    <scope>NUCLEOTIDE SEQUENCE [LARGE SCALE GENOMIC DNA]</scope>
    <source>
        <strain evidence="8 9">KCTC 52045</strain>
    </source>
</reference>
<dbReference type="RefSeq" id="WP_098079032.1">
    <property type="nucleotide sequence ID" value="NZ_PDEQ01000012.1"/>
</dbReference>
<dbReference type="PANTHER" id="PTHR12835">
    <property type="entry name" value="BIOTIN PROTEIN LIGASE"/>
    <property type="match status" value="1"/>
</dbReference>
<evidence type="ECO:0000259" key="7">
    <source>
        <dbReference type="PROSITE" id="PS51733"/>
    </source>
</evidence>
<keyword evidence="4" id="KW-0092">Biotin</keyword>
<dbReference type="Proteomes" id="UP000220102">
    <property type="component" value="Unassembled WGS sequence"/>
</dbReference>
<dbReference type="InterPro" id="IPR003142">
    <property type="entry name" value="BPL_C"/>
</dbReference>
<evidence type="ECO:0000256" key="4">
    <source>
        <dbReference type="ARBA" id="ARBA00023267"/>
    </source>
</evidence>
<dbReference type="SUPFAM" id="SSF55681">
    <property type="entry name" value="Class II aaRS and biotin synthetases"/>
    <property type="match status" value="1"/>
</dbReference>
<dbReference type="Pfam" id="PF02237">
    <property type="entry name" value="BPL_C"/>
    <property type="match status" value="1"/>
</dbReference>
<dbReference type="NCBIfam" id="TIGR00121">
    <property type="entry name" value="birA_ligase"/>
    <property type="match status" value="1"/>
</dbReference>
<evidence type="ECO:0000256" key="5">
    <source>
        <dbReference type="ARBA" id="ARBA00024227"/>
    </source>
</evidence>
<dbReference type="PROSITE" id="PS51733">
    <property type="entry name" value="BPL_LPL_CATALYTIC"/>
    <property type="match status" value="1"/>
</dbReference>
<comment type="caution">
    <text evidence="8">The sequence shown here is derived from an EMBL/GenBank/DDBJ whole genome shotgun (WGS) entry which is preliminary data.</text>
</comment>
<dbReference type="InterPro" id="IPR004143">
    <property type="entry name" value="BPL_LPL_catalytic"/>
</dbReference>
<protein>
    <recommendedName>
        <fullName evidence="5">biotin--[biotin carboxyl-carrier protein] ligase</fullName>
        <ecNumber evidence="5">6.3.4.15</ecNumber>
    </recommendedName>
</protein>
<accession>A0A2A8CTS4</accession>
<dbReference type="SUPFAM" id="SSF50037">
    <property type="entry name" value="C-terminal domain of transcriptional repressors"/>
    <property type="match status" value="1"/>
</dbReference>
<dbReference type="AlphaFoldDB" id="A0A2A8CTS4"/>
<dbReference type="CDD" id="cd16442">
    <property type="entry name" value="BPL"/>
    <property type="match status" value="1"/>
</dbReference>
<organism evidence="8 9">
    <name type="scientific">Longibacter salinarum</name>
    <dbReference type="NCBI Taxonomy" id="1850348"/>
    <lineage>
        <taxon>Bacteria</taxon>
        <taxon>Pseudomonadati</taxon>
        <taxon>Rhodothermota</taxon>
        <taxon>Rhodothermia</taxon>
        <taxon>Rhodothermales</taxon>
        <taxon>Salisaetaceae</taxon>
        <taxon>Longibacter</taxon>
    </lineage>
</organism>
<dbReference type="Pfam" id="PF03099">
    <property type="entry name" value="BPL_LplA_LipB"/>
    <property type="match status" value="1"/>
</dbReference>